<proteinExistence type="predicted"/>
<gene>
    <name evidence="1" type="ORF">FRZ06_02965</name>
</gene>
<organism evidence="1 2">
    <name type="scientific">Anoxybacterium hadale</name>
    <dbReference type="NCBI Taxonomy" id="3408580"/>
    <lineage>
        <taxon>Bacteria</taxon>
        <taxon>Bacillati</taxon>
        <taxon>Bacillota</taxon>
        <taxon>Clostridia</taxon>
        <taxon>Peptostreptococcales</taxon>
        <taxon>Anaerovoracaceae</taxon>
        <taxon>Anoxybacterium</taxon>
    </lineage>
</organism>
<keyword evidence="1" id="KW-0808">Transferase</keyword>
<dbReference type="Proteomes" id="UP000594014">
    <property type="component" value="Chromosome"/>
</dbReference>
<protein>
    <submittedName>
        <fullName evidence="1">SAM-dependent methyltransferase</fullName>
    </submittedName>
</protein>
<keyword evidence="1" id="KW-0489">Methyltransferase</keyword>
<reference evidence="1" key="1">
    <citation type="submission" date="2019-08" db="EMBL/GenBank/DDBJ databases">
        <title>Genome sequence of Clostridiales bacterium MT110.</title>
        <authorList>
            <person name="Cao J."/>
        </authorList>
    </citation>
    <scope>NUCLEOTIDE SEQUENCE</scope>
    <source>
        <strain evidence="1">MT110</strain>
    </source>
</reference>
<evidence type="ECO:0000313" key="1">
    <source>
        <dbReference type="EMBL" id="QOX62393.1"/>
    </source>
</evidence>
<name>A0ACD1A7G9_9FIRM</name>
<sequence length="235" mass="25949">MENRENCLICGRPLIYKQIAEEKRCELCNGTFQSYVVCENGHYVCDQCHGKDVNDLIGSFCTTSSATSPLDILEHLMDFKPVAMHGPEHHVLVACTLLTAYKNCGGKINLEESIKEAIERGKNVPGGICGYWGNCGAAVGSGIFMSIVTGSTPLNEKVWALPNRMTSKSLSAIADCGGPRCCKRNSILAVMTAIDFTKEALGISMDTESQIICKYHHRNKECIKERCPFYKQNQR</sequence>
<dbReference type="EMBL" id="CP042469">
    <property type="protein sequence ID" value="QOX62393.1"/>
    <property type="molecule type" value="Genomic_DNA"/>
</dbReference>
<accession>A0ACD1A7G9</accession>
<keyword evidence="2" id="KW-1185">Reference proteome</keyword>
<evidence type="ECO:0000313" key="2">
    <source>
        <dbReference type="Proteomes" id="UP000594014"/>
    </source>
</evidence>